<organism evidence="3 4">
    <name type="scientific">Marinobacter iranensis</name>
    <dbReference type="NCBI Taxonomy" id="2962607"/>
    <lineage>
        <taxon>Bacteria</taxon>
        <taxon>Pseudomonadati</taxon>
        <taxon>Pseudomonadota</taxon>
        <taxon>Gammaproteobacteria</taxon>
        <taxon>Pseudomonadales</taxon>
        <taxon>Marinobacteraceae</taxon>
        <taxon>Marinobacter</taxon>
    </lineage>
</organism>
<keyword evidence="4" id="KW-1185">Reference proteome</keyword>
<dbReference type="PANTHER" id="PTHR46268">
    <property type="entry name" value="STRESS RESPONSE PROTEIN NHAX"/>
    <property type="match status" value="1"/>
</dbReference>
<dbReference type="PRINTS" id="PR01438">
    <property type="entry name" value="UNVRSLSTRESS"/>
</dbReference>
<dbReference type="Proteomes" id="UP001143391">
    <property type="component" value="Unassembled WGS sequence"/>
</dbReference>
<gene>
    <name evidence="3" type="ORF">NLU14_12060</name>
</gene>
<dbReference type="PANTHER" id="PTHR46268:SF6">
    <property type="entry name" value="UNIVERSAL STRESS PROTEIN UP12"/>
    <property type="match status" value="1"/>
</dbReference>
<evidence type="ECO:0000259" key="2">
    <source>
        <dbReference type="Pfam" id="PF00582"/>
    </source>
</evidence>
<dbReference type="SUPFAM" id="SSF52402">
    <property type="entry name" value="Adenine nucleotide alpha hydrolases-like"/>
    <property type="match status" value="1"/>
</dbReference>
<accession>A0ABT5YBA3</accession>
<dbReference type="CDD" id="cd00293">
    <property type="entry name" value="USP-like"/>
    <property type="match status" value="1"/>
</dbReference>
<dbReference type="InterPro" id="IPR006016">
    <property type="entry name" value="UspA"/>
</dbReference>
<evidence type="ECO:0000313" key="4">
    <source>
        <dbReference type="Proteomes" id="UP001143391"/>
    </source>
</evidence>
<dbReference type="Pfam" id="PF00582">
    <property type="entry name" value="Usp"/>
    <property type="match status" value="1"/>
</dbReference>
<sequence length="146" mass="15653">MAKVTPSIVVACDGSKQSLHAARMAAELAKALGHPLKLLSVFPASKAERLVISGVRPEELEEKEEQYGREVFDAAREAVSGKADPSEVVLLKGDPAHEIIEYLEANPGTHLVLGRRGYSMVRSLTLGSISEKVVRHATGPITVVSE</sequence>
<evidence type="ECO:0000256" key="1">
    <source>
        <dbReference type="ARBA" id="ARBA00008791"/>
    </source>
</evidence>
<dbReference type="Gene3D" id="3.40.50.620">
    <property type="entry name" value="HUPs"/>
    <property type="match status" value="1"/>
</dbReference>
<dbReference type="InterPro" id="IPR014729">
    <property type="entry name" value="Rossmann-like_a/b/a_fold"/>
</dbReference>
<comment type="similarity">
    <text evidence="1">Belongs to the universal stress protein A family.</text>
</comment>
<dbReference type="EMBL" id="JANCMW010000007">
    <property type="protein sequence ID" value="MDF0750958.1"/>
    <property type="molecule type" value="Genomic_DNA"/>
</dbReference>
<protein>
    <submittedName>
        <fullName evidence="3">Universal stress protein</fullName>
    </submittedName>
</protein>
<feature type="domain" description="UspA" evidence="2">
    <location>
        <begin position="8"/>
        <end position="144"/>
    </location>
</feature>
<proteinExistence type="inferred from homology"/>
<comment type="caution">
    <text evidence="3">The sequence shown here is derived from an EMBL/GenBank/DDBJ whole genome shotgun (WGS) entry which is preliminary data.</text>
</comment>
<dbReference type="RefSeq" id="WP_275706831.1">
    <property type="nucleotide sequence ID" value="NZ_JANCMW010000007.1"/>
</dbReference>
<reference evidence="3" key="1">
    <citation type="submission" date="2022-07" db="EMBL/GenBank/DDBJ databases">
        <title>Marinobacter iranensis a new bacterium isolate from a hipersaline lake in Iran.</title>
        <authorList>
            <person name="Mohammad A.M.A."/>
            <person name="Cristina S.-P."/>
            <person name="Antonio V."/>
        </authorList>
    </citation>
    <scope>NUCLEOTIDE SEQUENCE</scope>
    <source>
        <strain evidence="3">71-i</strain>
    </source>
</reference>
<evidence type="ECO:0000313" key="3">
    <source>
        <dbReference type="EMBL" id="MDF0750958.1"/>
    </source>
</evidence>
<name>A0ABT5YBA3_9GAMM</name>
<dbReference type="InterPro" id="IPR006015">
    <property type="entry name" value="Universal_stress_UspA"/>
</dbReference>